<evidence type="ECO:0000256" key="2">
    <source>
        <dbReference type="ARBA" id="ARBA00022692"/>
    </source>
</evidence>
<dbReference type="Proteomes" id="UP000076623">
    <property type="component" value="Chromosome"/>
</dbReference>
<feature type="transmembrane region" description="Helical" evidence="5">
    <location>
        <begin position="279"/>
        <end position="299"/>
    </location>
</feature>
<keyword evidence="2 5" id="KW-0812">Transmembrane</keyword>
<dbReference type="GO" id="GO:0016020">
    <property type="term" value="C:membrane"/>
    <property type="evidence" value="ECO:0007669"/>
    <property type="project" value="UniProtKB-SubCell"/>
</dbReference>
<evidence type="ECO:0000256" key="4">
    <source>
        <dbReference type="ARBA" id="ARBA00023136"/>
    </source>
</evidence>
<dbReference type="PANTHER" id="PTHR43839:SF3">
    <property type="entry name" value="OLIGOPEPTIDE ABC TRANSPORTER, PERMEASE PROTEIN"/>
    <property type="match status" value="1"/>
</dbReference>
<feature type="transmembrane region" description="Helical" evidence="5">
    <location>
        <begin position="86"/>
        <end position="108"/>
    </location>
</feature>
<dbReference type="PANTHER" id="PTHR43839">
    <property type="entry name" value="OPPC IN A BINDING PROTEIN-DEPENDENT TRANSPORT SYSTEM"/>
    <property type="match status" value="1"/>
</dbReference>
<feature type="transmembrane region" description="Helical" evidence="5">
    <location>
        <begin position="120"/>
        <end position="142"/>
    </location>
</feature>
<evidence type="ECO:0000256" key="3">
    <source>
        <dbReference type="ARBA" id="ARBA00022989"/>
    </source>
</evidence>
<organism evidence="6 7">
    <name type="scientific">Fictibacillus phosphorivorans</name>
    <dbReference type="NCBI Taxonomy" id="1221500"/>
    <lineage>
        <taxon>Bacteria</taxon>
        <taxon>Bacillati</taxon>
        <taxon>Bacillota</taxon>
        <taxon>Bacilli</taxon>
        <taxon>Bacillales</taxon>
        <taxon>Fictibacillaceae</taxon>
        <taxon>Fictibacillus</taxon>
    </lineage>
</organism>
<comment type="subcellular location">
    <subcellularLocation>
        <location evidence="1">Membrane</location>
        <topology evidence="1">Multi-pass membrane protein</topology>
    </subcellularLocation>
</comment>
<accession>A0A160IIR9</accession>
<feature type="transmembrane region" description="Helical" evidence="5">
    <location>
        <begin position="213"/>
        <end position="238"/>
    </location>
</feature>
<dbReference type="EMBL" id="CP015378">
    <property type="protein sequence ID" value="ANC75597.1"/>
    <property type="molecule type" value="Genomic_DNA"/>
</dbReference>
<evidence type="ECO:0000313" key="7">
    <source>
        <dbReference type="Proteomes" id="UP000076623"/>
    </source>
</evidence>
<evidence type="ECO:0000256" key="1">
    <source>
        <dbReference type="ARBA" id="ARBA00004141"/>
    </source>
</evidence>
<keyword evidence="7" id="KW-1185">Reference proteome</keyword>
<dbReference type="STRING" id="1221500.ABE65_001535"/>
<proteinExistence type="predicted"/>
<dbReference type="KEGG" id="fpn:ABE65_001535"/>
<dbReference type="InterPro" id="IPR035906">
    <property type="entry name" value="MetI-like_sf"/>
</dbReference>
<keyword evidence="3 5" id="KW-1133">Transmembrane helix</keyword>
<feature type="transmembrane region" description="Helical" evidence="5">
    <location>
        <begin position="154"/>
        <end position="174"/>
    </location>
</feature>
<dbReference type="SUPFAM" id="SSF161098">
    <property type="entry name" value="MetI-like"/>
    <property type="match status" value="1"/>
</dbReference>
<feature type="transmembrane region" description="Helical" evidence="5">
    <location>
        <begin position="12"/>
        <end position="29"/>
    </location>
</feature>
<protein>
    <recommendedName>
        <fullName evidence="8">ABC transmembrane type-1 domain-containing protein</fullName>
    </recommendedName>
</protein>
<dbReference type="AlphaFoldDB" id="A0A160IIR9"/>
<reference evidence="6 7" key="1">
    <citation type="submission" date="2016-04" db="EMBL/GenBank/DDBJ databases">
        <title>Complete genome sequence of Fictibacillus phosphorivorans G25-29, a strain toxic to nematodes.</title>
        <authorList>
            <person name="Zheng Z."/>
        </authorList>
    </citation>
    <scope>NUCLEOTIDE SEQUENCE [LARGE SCALE GENOMIC DNA]</scope>
    <source>
        <strain evidence="6 7">G25-29</strain>
    </source>
</reference>
<evidence type="ECO:0000256" key="5">
    <source>
        <dbReference type="SAM" id="Phobius"/>
    </source>
</evidence>
<evidence type="ECO:0008006" key="8">
    <source>
        <dbReference type="Google" id="ProtNLM"/>
    </source>
</evidence>
<gene>
    <name evidence="6" type="ORF">ABE65_001535</name>
</gene>
<dbReference type="RefSeq" id="WP_066390852.1">
    <property type="nucleotide sequence ID" value="NZ_CP015378.1"/>
</dbReference>
<name>A0A160IIR9_9BACL</name>
<keyword evidence="4 5" id="KW-0472">Membrane</keyword>
<sequence length="312" mass="34690">MILKLAKQPQLIIGLTFISSILVFSFFWTDILQVERTEALKLMDFMYDKEGTIIDHIPYSPSEVPPFGTDLYGKQLFYQIIDGAKYTILIAFVIAFLRIVVSVGITLINPRANYAFLDDLISATLTIPTTILAYIFMNTLLIKAGMDGKSSYELIFLQCLVLIGIGVPPLISTFSREIRGILDKDYINNTFAIGARKPYVYYKHVLPELSTRLILIFAQQMIQVLILLAHLGVLAIFIGGAETLVLGDPMNVVLQDIPIAGEWAGIIGMSFTKLQAAPWVILIPLSCFAVTILALNLIIQGIQNSVEETQKL</sequence>
<evidence type="ECO:0000313" key="6">
    <source>
        <dbReference type="EMBL" id="ANC75597.1"/>
    </source>
</evidence>